<sequence length="92" mass="10327">MAFPKIISINLTGKYLISGINHPDNYVIIGTIVYERNNTEKEGSLLMSVQNLTYHATNGYITIENRDIIDIFDLDKEEVSNLLASDADQVAH</sequence>
<organism evidence="1 2">
    <name type="scientific">Oxalobacter vibrioformis</name>
    <dbReference type="NCBI Taxonomy" id="933080"/>
    <lineage>
        <taxon>Bacteria</taxon>
        <taxon>Pseudomonadati</taxon>
        <taxon>Pseudomonadota</taxon>
        <taxon>Betaproteobacteria</taxon>
        <taxon>Burkholderiales</taxon>
        <taxon>Oxalobacteraceae</taxon>
        <taxon>Oxalobacter</taxon>
    </lineage>
</organism>
<accession>A0A9E9P2Y5</accession>
<gene>
    <name evidence="1" type="ORF">NB640_01720</name>
</gene>
<dbReference type="EMBL" id="CP098242">
    <property type="protein sequence ID" value="WAW10409.1"/>
    <property type="molecule type" value="Genomic_DNA"/>
</dbReference>
<reference evidence="1" key="1">
    <citation type="journal article" date="2022" name="Front. Microbiol.">
        <title>New perspectives on an old grouping: The genomic and phenotypic variability of Oxalobacter formigenes and the implications for calcium oxalate stone prevention.</title>
        <authorList>
            <person name="Chmiel J.A."/>
            <person name="Carr C."/>
            <person name="Stuivenberg G.A."/>
            <person name="Venema R."/>
            <person name="Chanyi R.M."/>
            <person name="Al K.F."/>
            <person name="Giguere D."/>
            <person name="Say H."/>
            <person name="Akouris P.P."/>
            <person name="Dominguez Romero S.A."/>
            <person name="Kwong A."/>
            <person name="Tai V."/>
            <person name="Koval S.F."/>
            <person name="Razvi H."/>
            <person name="Bjazevic J."/>
            <person name="Burton J.P."/>
        </authorList>
    </citation>
    <scope>NUCLEOTIDE SEQUENCE</scope>
    <source>
        <strain evidence="1">WoOx3</strain>
    </source>
</reference>
<keyword evidence="2" id="KW-1185">Reference proteome</keyword>
<dbReference type="KEGG" id="ovb:NB640_01720"/>
<dbReference type="Proteomes" id="UP001156215">
    <property type="component" value="Chromosome"/>
</dbReference>
<name>A0A9E9P2Y5_9BURK</name>
<dbReference type="RefSeq" id="WP_269309422.1">
    <property type="nucleotide sequence ID" value="NZ_CP098242.1"/>
</dbReference>
<dbReference type="AlphaFoldDB" id="A0A9E9P2Y5"/>
<protein>
    <submittedName>
        <fullName evidence="1">Uncharacterized protein</fullName>
    </submittedName>
</protein>
<evidence type="ECO:0000313" key="2">
    <source>
        <dbReference type="Proteomes" id="UP001156215"/>
    </source>
</evidence>
<proteinExistence type="predicted"/>
<evidence type="ECO:0000313" key="1">
    <source>
        <dbReference type="EMBL" id="WAW10409.1"/>
    </source>
</evidence>